<dbReference type="PANTHER" id="PTHR33744">
    <property type="entry name" value="CARBOHYDRATE DIACID REGULATOR"/>
    <property type="match status" value="1"/>
</dbReference>
<dbReference type="AlphaFoldDB" id="A0AAE9KG04"/>
<reference evidence="6" key="3">
    <citation type="journal article" date="2022" name="Res Sq">
        <title>Evolution of multicellular longitudinally dividing oral cavity symbionts (Neisseriaceae).</title>
        <authorList>
            <person name="Nyongesa S."/>
            <person name="Weber P."/>
            <person name="Bernet E."/>
            <person name="Pullido F."/>
            <person name="Nieckarz M."/>
            <person name="Delaby M."/>
            <person name="Nieves C."/>
            <person name="Viehboeck T."/>
            <person name="Krause N."/>
            <person name="Rivera-Millot A."/>
            <person name="Nakamura A."/>
            <person name="Vischer N."/>
            <person name="VanNieuwenhze M."/>
            <person name="Brun Y."/>
            <person name="Cava F."/>
            <person name="Bulgheresi S."/>
            <person name="Veyrier F."/>
        </authorList>
    </citation>
    <scope>NUCLEOTIDE SEQUENCE</scope>
    <source>
        <strain evidence="6">1258/02</strain>
    </source>
</reference>
<dbReference type="Proteomes" id="UP000294721">
    <property type="component" value="Unassembled WGS sequence"/>
</dbReference>
<evidence type="ECO:0000259" key="3">
    <source>
        <dbReference type="Pfam" id="PF13556"/>
    </source>
</evidence>
<dbReference type="Pfam" id="PF13556">
    <property type="entry name" value="HTH_30"/>
    <property type="match status" value="1"/>
</dbReference>
<dbReference type="InterPro" id="IPR025736">
    <property type="entry name" value="PucR_C-HTH_dom"/>
</dbReference>
<dbReference type="PANTHER" id="PTHR33744:SF15">
    <property type="entry name" value="CARBOHYDRATE DIACID REGULATOR"/>
    <property type="match status" value="1"/>
</dbReference>
<comment type="similarity">
    <text evidence="1">Belongs to the CdaR family.</text>
</comment>
<accession>A0AAE9KG04</accession>
<reference evidence="6" key="2">
    <citation type="submission" date="2021-12" db="EMBL/GenBank/DDBJ databases">
        <authorList>
            <person name="Veyrier F.J."/>
        </authorList>
    </citation>
    <scope>NUCLEOTIDE SEQUENCE</scope>
    <source>
        <strain evidence="6">1258/02</strain>
    </source>
</reference>
<dbReference type="Proteomes" id="UP000829756">
    <property type="component" value="Chromosome"/>
</dbReference>
<dbReference type="Pfam" id="PF05651">
    <property type="entry name" value="Diacid_rec"/>
    <property type="match status" value="1"/>
</dbReference>
<evidence type="ECO:0000313" key="6">
    <source>
        <dbReference type="EMBL" id="UOO78721.1"/>
    </source>
</evidence>
<reference evidence="5 7" key="1">
    <citation type="submission" date="2019-03" db="EMBL/GenBank/DDBJ databases">
        <title>Genomic Encyclopedia of Type Strains, Phase IV (KMG-IV): sequencing the most valuable type-strain genomes for metagenomic binning, comparative biology and taxonomic classification.</title>
        <authorList>
            <person name="Goeker M."/>
        </authorList>
    </citation>
    <scope>NUCLEOTIDE SEQUENCE [LARGE SCALE GENOMIC DNA]</scope>
    <source>
        <strain evidence="5 7">DSM 17474</strain>
    </source>
</reference>
<dbReference type="InterPro" id="IPR041522">
    <property type="entry name" value="CdaR_GGDEF"/>
</dbReference>
<keyword evidence="7" id="KW-1185">Reference proteome</keyword>
<dbReference type="Gene3D" id="1.10.10.2840">
    <property type="entry name" value="PucR C-terminal helix-turn-helix domain"/>
    <property type="match status" value="1"/>
</dbReference>
<dbReference type="InterPro" id="IPR008599">
    <property type="entry name" value="Diacid_rec"/>
</dbReference>
<name>A0AAE9KG04_9NEIS</name>
<proteinExistence type="inferred from homology"/>
<dbReference type="InterPro" id="IPR051448">
    <property type="entry name" value="CdaR-like_regulators"/>
</dbReference>
<dbReference type="Pfam" id="PF17853">
    <property type="entry name" value="GGDEF_2"/>
    <property type="match status" value="1"/>
</dbReference>
<evidence type="ECO:0000256" key="1">
    <source>
        <dbReference type="ARBA" id="ARBA00006754"/>
    </source>
</evidence>
<dbReference type="RefSeq" id="WP_132953162.1">
    <property type="nucleotide sequence ID" value="NZ_CALJUB010000047.1"/>
</dbReference>
<evidence type="ECO:0000313" key="5">
    <source>
        <dbReference type="EMBL" id="TCP07777.1"/>
    </source>
</evidence>
<feature type="domain" description="PucR C-terminal helix-turn-helix" evidence="3">
    <location>
        <begin position="310"/>
        <end position="366"/>
    </location>
</feature>
<evidence type="ECO:0000259" key="4">
    <source>
        <dbReference type="Pfam" id="PF17853"/>
    </source>
</evidence>
<sequence>MKISKTTAQNIVNRAMKVIGKSVNVMDEHGIIIASGNAGRLGQRHPGALLALRDNKIVEIDRELAEQWRYEALPGINLPITYLGKPLGVVGISGVPAEVRPYAELVKMTAELIIEQGALLAQEHWSRRYQEEFLLEAIRGSAKPADLKRRAAALGLDVSGRFAAVVIKCRRPEEFLLTHRLVAYLEQPKFKQWVVMTALDEITVLKALAAAQEADEKLLQAMLPEGMAAQDFHMAAGAAFSGADALHMAYQTAASTLAYAQTRAPEQAHYFYRHYRLPALLAEFSGSWQAQELRRPLEALRAKDSRQIWLKTLRHYFDAEGDVPRAAQTLFVHPNTLRYRLAQIEQITGLSLHKTDEQTMLYLGMLLHED</sequence>
<feature type="domain" description="CdaR GGDEF-like" evidence="4">
    <location>
        <begin position="140"/>
        <end position="258"/>
    </location>
</feature>
<evidence type="ECO:0000259" key="2">
    <source>
        <dbReference type="Pfam" id="PF05651"/>
    </source>
</evidence>
<evidence type="ECO:0000313" key="7">
    <source>
        <dbReference type="Proteomes" id="UP000294721"/>
    </source>
</evidence>
<dbReference type="EMBL" id="SLXE01000006">
    <property type="protein sequence ID" value="TCP07777.1"/>
    <property type="molecule type" value="Genomic_DNA"/>
</dbReference>
<evidence type="ECO:0000313" key="8">
    <source>
        <dbReference type="Proteomes" id="UP000829756"/>
    </source>
</evidence>
<feature type="domain" description="Putative sugar diacid recognition" evidence="2">
    <location>
        <begin position="4"/>
        <end position="136"/>
    </location>
</feature>
<dbReference type="InterPro" id="IPR042070">
    <property type="entry name" value="PucR_C-HTH_sf"/>
</dbReference>
<dbReference type="EMBL" id="CP091507">
    <property type="protein sequence ID" value="UOO78721.1"/>
    <property type="molecule type" value="Genomic_DNA"/>
</dbReference>
<dbReference type="KEGG" id="usu:LVJ78_08390"/>
<gene>
    <name evidence="5" type="ORF">EV680_10617</name>
    <name evidence="6" type="ORF">LVJ78_08390</name>
</gene>
<organism evidence="6 8">
    <name type="scientific">Uruburuella suis</name>
    <dbReference type="NCBI Taxonomy" id="252130"/>
    <lineage>
        <taxon>Bacteria</taxon>
        <taxon>Pseudomonadati</taxon>
        <taxon>Pseudomonadota</taxon>
        <taxon>Betaproteobacteria</taxon>
        <taxon>Neisseriales</taxon>
        <taxon>Neisseriaceae</taxon>
        <taxon>Uruburuella</taxon>
    </lineage>
</organism>
<protein>
    <submittedName>
        <fullName evidence="5">CdaR family transcriptional regulator</fullName>
    </submittedName>
    <submittedName>
        <fullName evidence="6">Helix-turn-helix domain-containing protein</fullName>
    </submittedName>
</protein>